<dbReference type="Proteomes" id="UP001597101">
    <property type="component" value="Unassembled WGS sequence"/>
</dbReference>
<sequence length="170" mass="18189">MTNPSLTIRPERLDDAPLIETITWSVFGPGMTARAAYVLREGVDHEMPLSFVAELNGAIIGTVRLTKVCIGDDIALMLGPLAVLTEHKSKGAGKLLMAEAVKASREHSRQGGPKAIMLVGDEPYYGPFGFKRVPAGSIVLPRPADPNRILVCALEEGVVLGGVASRFIDR</sequence>
<dbReference type="Gene3D" id="3.40.630.30">
    <property type="match status" value="1"/>
</dbReference>
<proteinExistence type="predicted"/>
<dbReference type="RefSeq" id="WP_377211627.1">
    <property type="nucleotide sequence ID" value="NZ_JBHTJV010000003.1"/>
</dbReference>
<feature type="domain" description="N-acetyltransferase" evidence="1">
    <location>
        <begin position="6"/>
        <end position="155"/>
    </location>
</feature>
<dbReference type="EC" id="2.3.-.-" evidence="2"/>
<dbReference type="SUPFAM" id="SSF55729">
    <property type="entry name" value="Acyl-CoA N-acyltransferases (Nat)"/>
    <property type="match status" value="1"/>
</dbReference>
<dbReference type="PROSITE" id="PS51186">
    <property type="entry name" value="GNAT"/>
    <property type="match status" value="1"/>
</dbReference>
<dbReference type="GO" id="GO:0016746">
    <property type="term" value="F:acyltransferase activity"/>
    <property type="evidence" value="ECO:0007669"/>
    <property type="project" value="UniProtKB-KW"/>
</dbReference>
<reference evidence="3" key="1">
    <citation type="journal article" date="2019" name="Int. J. Syst. Evol. Microbiol.">
        <title>The Global Catalogue of Microorganisms (GCM) 10K type strain sequencing project: providing services to taxonomists for standard genome sequencing and annotation.</title>
        <authorList>
            <consortium name="The Broad Institute Genomics Platform"/>
            <consortium name="The Broad Institute Genome Sequencing Center for Infectious Disease"/>
            <person name="Wu L."/>
            <person name="Ma J."/>
        </authorList>
    </citation>
    <scope>NUCLEOTIDE SEQUENCE [LARGE SCALE GENOMIC DNA]</scope>
    <source>
        <strain evidence="3">CCUG 60023</strain>
    </source>
</reference>
<dbReference type="CDD" id="cd04301">
    <property type="entry name" value="NAT_SF"/>
    <property type="match status" value="1"/>
</dbReference>
<keyword evidence="3" id="KW-1185">Reference proteome</keyword>
<evidence type="ECO:0000313" key="2">
    <source>
        <dbReference type="EMBL" id="MFD0915780.1"/>
    </source>
</evidence>
<gene>
    <name evidence="2" type="ORF">ACFQ14_05110</name>
</gene>
<dbReference type="InterPro" id="IPR016181">
    <property type="entry name" value="Acyl_CoA_acyltransferase"/>
</dbReference>
<dbReference type="Pfam" id="PF13508">
    <property type="entry name" value="Acetyltransf_7"/>
    <property type="match status" value="1"/>
</dbReference>
<evidence type="ECO:0000259" key="1">
    <source>
        <dbReference type="PROSITE" id="PS51186"/>
    </source>
</evidence>
<accession>A0ABW3FET5</accession>
<organism evidence="2 3">
    <name type="scientific">Pseudahrensia aquimaris</name>
    <dbReference type="NCBI Taxonomy" id="744461"/>
    <lineage>
        <taxon>Bacteria</taxon>
        <taxon>Pseudomonadati</taxon>
        <taxon>Pseudomonadota</taxon>
        <taxon>Alphaproteobacteria</taxon>
        <taxon>Hyphomicrobiales</taxon>
        <taxon>Ahrensiaceae</taxon>
        <taxon>Pseudahrensia</taxon>
    </lineage>
</organism>
<dbReference type="EMBL" id="JBHTJV010000003">
    <property type="protein sequence ID" value="MFD0915780.1"/>
    <property type="molecule type" value="Genomic_DNA"/>
</dbReference>
<protein>
    <submittedName>
        <fullName evidence="2">GNAT family N-acetyltransferase</fullName>
        <ecNumber evidence="2">2.3.-.-</ecNumber>
    </submittedName>
</protein>
<keyword evidence="2" id="KW-0808">Transferase</keyword>
<name>A0ABW3FET5_9HYPH</name>
<comment type="caution">
    <text evidence="2">The sequence shown here is derived from an EMBL/GenBank/DDBJ whole genome shotgun (WGS) entry which is preliminary data.</text>
</comment>
<keyword evidence="2" id="KW-0012">Acyltransferase</keyword>
<dbReference type="InterPro" id="IPR000182">
    <property type="entry name" value="GNAT_dom"/>
</dbReference>
<evidence type="ECO:0000313" key="3">
    <source>
        <dbReference type="Proteomes" id="UP001597101"/>
    </source>
</evidence>